<protein>
    <submittedName>
        <fullName evidence="1">Uncharacterized protein</fullName>
    </submittedName>
</protein>
<evidence type="ECO:0000313" key="1">
    <source>
        <dbReference type="EMBL" id="MFD1223366.1"/>
    </source>
</evidence>
<keyword evidence="2" id="KW-1185">Reference proteome</keyword>
<comment type="caution">
    <text evidence="1">The sequence shown here is derived from an EMBL/GenBank/DDBJ whole genome shotgun (WGS) entry which is preliminary data.</text>
</comment>
<proteinExistence type="predicted"/>
<dbReference type="Proteomes" id="UP001597180">
    <property type="component" value="Unassembled WGS sequence"/>
</dbReference>
<dbReference type="RefSeq" id="WP_345590384.1">
    <property type="nucleotide sequence ID" value="NZ_BAABJG010000022.1"/>
</dbReference>
<name>A0ABW3UU63_9BACL</name>
<sequence>MKPIRKYGLSMELPEGKLPGFYAQIIKALAEKSPPFDRDKELLIFSTPGDREHAYGIMKQYKIPFDELDLLLLPEPASPEPAFTDYGFVSRSGHAYVYQDNVCLFTLEAEDPLAEPAPARQQMEEHLLAVCEDGKNTLFITDCQSDELMSGIARAYRCTVNFIQLDP</sequence>
<accession>A0ABW3UU63</accession>
<organism evidence="1 2">
    <name type="scientific">Paenibacillus vulneris</name>
    <dbReference type="NCBI Taxonomy" id="1133364"/>
    <lineage>
        <taxon>Bacteria</taxon>
        <taxon>Bacillati</taxon>
        <taxon>Bacillota</taxon>
        <taxon>Bacilli</taxon>
        <taxon>Bacillales</taxon>
        <taxon>Paenibacillaceae</taxon>
        <taxon>Paenibacillus</taxon>
    </lineage>
</organism>
<evidence type="ECO:0000313" key="2">
    <source>
        <dbReference type="Proteomes" id="UP001597180"/>
    </source>
</evidence>
<gene>
    <name evidence="1" type="ORF">ACFQ4B_24910</name>
</gene>
<dbReference type="EMBL" id="JBHTLU010000034">
    <property type="protein sequence ID" value="MFD1223366.1"/>
    <property type="molecule type" value="Genomic_DNA"/>
</dbReference>
<reference evidence="2" key="1">
    <citation type="journal article" date="2019" name="Int. J. Syst. Evol. Microbiol.">
        <title>The Global Catalogue of Microorganisms (GCM) 10K type strain sequencing project: providing services to taxonomists for standard genome sequencing and annotation.</title>
        <authorList>
            <consortium name="The Broad Institute Genomics Platform"/>
            <consortium name="The Broad Institute Genome Sequencing Center for Infectious Disease"/>
            <person name="Wu L."/>
            <person name="Ma J."/>
        </authorList>
    </citation>
    <scope>NUCLEOTIDE SEQUENCE [LARGE SCALE GENOMIC DNA]</scope>
    <source>
        <strain evidence="2">CCUG 53270</strain>
    </source>
</reference>